<sequence>MSASGFAAVLTRMKIVTASSTDSGLSSALGVSPQTLSSWKVRDSVPYSICIELALRHGLSLDWLLLGEGPQLRGQPAQACVSEVQLLEQLRTLHPLDLQAITLAVQEKHRLRELEQQVQALNQQLHAKA</sequence>
<evidence type="ECO:0000313" key="2">
    <source>
        <dbReference type="EMBL" id="MDD0989480.1"/>
    </source>
</evidence>
<dbReference type="Pfam" id="PF07022">
    <property type="entry name" value="Phage_CI_repr"/>
    <property type="match status" value="1"/>
</dbReference>
<dbReference type="EMBL" id="JAMDGY010000010">
    <property type="protein sequence ID" value="MDD0989480.1"/>
    <property type="molecule type" value="Genomic_DNA"/>
</dbReference>
<dbReference type="RefSeq" id="WP_273912233.1">
    <property type="nucleotide sequence ID" value="NZ_JAMDGX010000051.1"/>
</dbReference>
<dbReference type="Gene3D" id="1.10.260.40">
    <property type="entry name" value="lambda repressor-like DNA-binding domains"/>
    <property type="match status" value="1"/>
</dbReference>
<proteinExistence type="predicted"/>
<dbReference type="Proteomes" id="UP001148203">
    <property type="component" value="Unassembled WGS sequence"/>
</dbReference>
<dbReference type="InterPro" id="IPR010982">
    <property type="entry name" value="Lambda_DNA-bd_dom_sf"/>
</dbReference>
<protein>
    <submittedName>
        <fullName evidence="2">Helix-turn-helix domain containing protein</fullName>
    </submittedName>
</protein>
<accession>A0ABT5NMT6</accession>
<reference evidence="2 3" key="1">
    <citation type="submission" date="2022-05" db="EMBL/GenBank/DDBJ databases">
        <title>Novel Pseudomonas spp. Isolated from a Rainbow Trout Aquaculture Facility.</title>
        <authorList>
            <person name="Testerman T."/>
            <person name="Graf J."/>
        </authorList>
    </citation>
    <scope>NUCLEOTIDE SEQUENCE [LARGE SCALE GENOMIC DNA]</scope>
    <source>
        <strain evidence="2 3">ID681</strain>
    </source>
</reference>
<name>A0ABT5NMT6_9PSED</name>
<organism evidence="2 3">
    <name type="scientific">Pseudomonas fontis</name>
    <dbReference type="NCBI Taxonomy" id="2942633"/>
    <lineage>
        <taxon>Bacteria</taxon>
        <taxon>Pseudomonadati</taxon>
        <taxon>Pseudomonadota</taxon>
        <taxon>Gammaproteobacteria</taxon>
        <taxon>Pseudomonadales</taxon>
        <taxon>Pseudomonadaceae</taxon>
        <taxon>Pseudomonas</taxon>
    </lineage>
</organism>
<evidence type="ECO:0000259" key="1">
    <source>
        <dbReference type="Pfam" id="PF07022"/>
    </source>
</evidence>
<comment type="caution">
    <text evidence="2">The sequence shown here is derived from an EMBL/GenBank/DDBJ whole genome shotgun (WGS) entry which is preliminary data.</text>
</comment>
<dbReference type="InterPro" id="IPR010744">
    <property type="entry name" value="Phage_CI_N"/>
</dbReference>
<feature type="domain" description="Bacteriophage CI repressor N-terminal" evidence="1">
    <location>
        <begin position="8"/>
        <end position="70"/>
    </location>
</feature>
<evidence type="ECO:0000313" key="3">
    <source>
        <dbReference type="Proteomes" id="UP001148203"/>
    </source>
</evidence>
<gene>
    <name evidence="2" type="ORF">M5G11_02915</name>
</gene>
<keyword evidence="3" id="KW-1185">Reference proteome</keyword>